<name>A0ACC0WWQ4_9STRA</name>
<keyword evidence="2" id="KW-1185">Reference proteome</keyword>
<gene>
    <name evidence="1" type="ORF">PsorP6_001116</name>
</gene>
<evidence type="ECO:0000313" key="2">
    <source>
        <dbReference type="Proteomes" id="UP001163321"/>
    </source>
</evidence>
<protein>
    <submittedName>
        <fullName evidence="1">Uncharacterized protein</fullName>
    </submittedName>
</protein>
<organism evidence="1 2">
    <name type="scientific">Peronosclerospora sorghi</name>
    <dbReference type="NCBI Taxonomy" id="230839"/>
    <lineage>
        <taxon>Eukaryota</taxon>
        <taxon>Sar</taxon>
        <taxon>Stramenopiles</taxon>
        <taxon>Oomycota</taxon>
        <taxon>Peronosporomycetes</taxon>
        <taxon>Peronosporales</taxon>
        <taxon>Peronosporaceae</taxon>
        <taxon>Peronosclerospora</taxon>
    </lineage>
</organism>
<dbReference type="EMBL" id="CM047580">
    <property type="protein sequence ID" value="KAI9922543.1"/>
    <property type="molecule type" value="Genomic_DNA"/>
</dbReference>
<reference evidence="1 2" key="1">
    <citation type="journal article" date="2022" name="bioRxiv">
        <title>The genome of the oomycete Peronosclerospora sorghi, a cosmopolitan pathogen of maize and sorghum, is inflated with dispersed pseudogenes.</title>
        <authorList>
            <person name="Fletcher K."/>
            <person name="Martin F."/>
            <person name="Isakeit T."/>
            <person name="Cavanaugh K."/>
            <person name="Magill C."/>
            <person name="Michelmore R."/>
        </authorList>
    </citation>
    <scope>NUCLEOTIDE SEQUENCE [LARGE SCALE GENOMIC DNA]</scope>
    <source>
        <strain evidence="1">P6</strain>
    </source>
</reference>
<accession>A0ACC0WWQ4</accession>
<comment type="caution">
    <text evidence="1">The sequence shown here is derived from an EMBL/GenBank/DDBJ whole genome shotgun (WGS) entry which is preliminary data.</text>
</comment>
<sequence>MGIANVHKMRESVDALKALVSPRSVEDGDKHYHNRLESKDAMCLADTRWLKHVMRVLSGARRVPEVLHEDGASVLVYCSDGWDRTPQLVALAQLILDPFYRSLGGFASLIEKEWCSFGHKFADSVGVGKDITEQPNQRSPVMLQFLDCVWQMTRQFPTYFEFNEKFLLHISDSLISSLYGTFLCNSERERVLDKVWERTEPVWTPVLENSVPYKNPLYRPTNRVLYPRANLKRVVLWDGMFFRWDPESHPDYMEYIDPVEKPDDDASTHDFDEEEHAPGASVLDPPSVMSIGGDLEDKAELDFDVIHDFDECRTNPLIIDACVELFKTQINSISGGQHVGKINILVLVA</sequence>
<dbReference type="Proteomes" id="UP001163321">
    <property type="component" value="Chromosome 1"/>
</dbReference>
<proteinExistence type="predicted"/>
<evidence type="ECO:0000313" key="1">
    <source>
        <dbReference type="EMBL" id="KAI9922543.1"/>
    </source>
</evidence>